<organism evidence="2 3">
    <name type="scientific">Halorubrum rutilum</name>
    <dbReference type="NCBI Taxonomy" id="1364933"/>
    <lineage>
        <taxon>Archaea</taxon>
        <taxon>Methanobacteriati</taxon>
        <taxon>Methanobacteriota</taxon>
        <taxon>Stenosarchaea group</taxon>
        <taxon>Halobacteria</taxon>
        <taxon>Halobacteriales</taxon>
        <taxon>Haloferacaceae</taxon>
        <taxon>Halorubrum</taxon>
    </lineage>
</organism>
<evidence type="ECO:0000256" key="1">
    <source>
        <dbReference type="SAM" id="MobiDB-lite"/>
    </source>
</evidence>
<proteinExistence type="predicted"/>
<comment type="caution">
    <text evidence="2">The sequence shown here is derived from an EMBL/GenBank/DDBJ whole genome shotgun (WGS) entry which is preliminary data.</text>
</comment>
<evidence type="ECO:0000313" key="3">
    <source>
        <dbReference type="Proteomes" id="UP001596545"/>
    </source>
</evidence>
<name>A0ABD6AFE5_9EURY</name>
<feature type="region of interest" description="Disordered" evidence="1">
    <location>
        <begin position="24"/>
        <end position="58"/>
    </location>
</feature>
<protein>
    <submittedName>
        <fullName evidence="2">Uncharacterized protein</fullName>
    </submittedName>
</protein>
<dbReference type="Proteomes" id="UP001596545">
    <property type="component" value="Unassembled WGS sequence"/>
</dbReference>
<evidence type="ECO:0000313" key="2">
    <source>
        <dbReference type="EMBL" id="MFC7322984.1"/>
    </source>
</evidence>
<dbReference type="EMBL" id="JBHTBL010000001">
    <property type="protein sequence ID" value="MFC7322984.1"/>
    <property type="molecule type" value="Genomic_DNA"/>
</dbReference>
<accession>A0ABD6AFE5</accession>
<keyword evidence="3" id="KW-1185">Reference proteome</keyword>
<dbReference type="RefSeq" id="WP_256407888.1">
    <property type="nucleotide sequence ID" value="NZ_JANHDN010000002.1"/>
</dbReference>
<sequence length="99" mass="9547">MSDSSFTLLEVHLGDGDVDVGPFELFGAAEEPAAGTESASDANGDRASDDAGDAGSGGGCRGKSIAGLLLALAALAAVAVGVARLRGDDEVPSGIAGDD</sequence>
<reference evidence="2 3" key="1">
    <citation type="journal article" date="2019" name="Int. J. Syst. Evol. Microbiol.">
        <title>The Global Catalogue of Microorganisms (GCM) 10K type strain sequencing project: providing services to taxonomists for standard genome sequencing and annotation.</title>
        <authorList>
            <consortium name="The Broad Institute Genomics Platform"/>
            <consortium name="The Broad Institute Genome Sequencing Center for Infectious Disease"/>
            <person name="Wu L."/>
            <person name="Ma J."/>
        </authorList>
    </citation>
    <scope>NUCLEOTIDE SEQUENCE [LARGE SCALE GENOMIC DNA]</scope>
    <source>
        <strain evidence="2 3">CGMCC 1.12554</strain>
    </source>
</reference>
<dbReference type="AlphaFoldDB" id="A0ABD6AFE5"/>
<gene>
    <name evidence="2" type="ORF">ACFQMF_00160</name>
</gene>